<dbReference type="SUPFAM" id="SSF50630">
    <property type="entry name" value="Acid proteases"/>
    <property type="match status" value="1"/>
</dbReference>
<name>A0A1F5YS44_9BACT</name>
<gene>
    <name evidence="1" type="ORF">A2W14_00205</name>
</gene>
<reference evidence="1 2" key="1">
    <citation type="journal article" date="2016" name="Nat. Commun.">
        <title>Thousands of microbial genomes shed light on interconnected biogeochemical processes in an aquifer system.</title>
        <authorList>
            <person name="Anantharaman K."/>
            <person name="Brown C.T."/>
            <person name="Hug L.A."/>
            <person name="Sharon I."/>
            <person name="Castelle C.J."/>
            <person name="Probst A.J."/>
            <person name="Thomas B.C."/>
            <person name="Singh A."/>
            <person name="Wilkins M.J."/>
            <person name="Karaoz U."/>
            <person name="Brodie E.L."/>
            <person name="Williams K.H."/>
            <person name="Hubbard S.S."/>
            <person name="Banfield J.F."/>
        </authorList>
    </citation>
    <scope>NUCLEOTIDE SEQUENCE [LARGE SCALE GENOMIC DNA]</scope>
</reference>
<proteinExistence type="predicted"/>
<accession>A0A1F5YS44</accession>
<dbReference type="STRING" id="1798371.A2W14_00205"/>
<dbReference type="InterPro" id="IPR021109">
    <property type="entry name" value="Peptidase_aspartic_dom_sf"/>
</dbReference>
<evidence type="ECO:0008006" key="3">
    <source>
        <dbReference type="Google" id="ProtNLM"/>
    </source>
</evidence>
<dbReference type="Proteomes" id="UP000176665">
    <property type="component" value="Unassembled WGS sequence"/>
</dbReference>
<organism evidence="1 2">
    <name type="scientific">Candidatus Gottesmanbacteria bacterium RBG_16_37_8</name>
    <dbReference type="NCBI Taxonomy" id="1798371"/>
    <lineage>
        <taxon>Bacteria</taxon>
        <taxon>Candidatus Gottesmaniibacteriota</taxon>
    </lineage>
</organism>
<evidence type="ECO:0000313" key="1">
    <source>
        <dbReference type="EMBL" id="OGG02914.1"/>
    </source>
</evidence>
<protein>
    <recommendedName>
        <fullName evidence="3">Peptidase A2 domain-containing protein</fullName>
    </recommendedName>
</protein>
<comment type="caution">
    <text evidence="1">The sequence shown here is derived from an EMBL/GenBank/DDBJ whole genome shotgun (WGS) entry which is preliminary data.</text>
</comment>
<evidence type="ECO:0000313" key="2">
    <source>
        <dbReference type="Proteomes" id="UP000176665"/>
    </source>
</evidence>
<sequence>MKLPYYLAPGQPRSAGIPFVKVIYKNKTKKTTPVLTLVDSGAQVSYAPLDFALWLGIKVDHKHPLDLRGFNNVVTTCYPGLTTLEIDGRDIEIPVYYGGAANLQCILGQDPFFDLVKITFERYNNLFSIDWLIKSTKIN</sequence>
<dbReference type="EMBL" id="MFJA01000046">
    <property type="protein sequence ID" value="OGG02914.1"/>
    <property type="molecule type" value="Genomic_DNA"/>
</dbReference>
<dbReference type="CDD" id="cd00303">
    <property type="entry name" value="retropepsin_like"/>
    <property type="match status" value="1"/>
</dbReference>
<dbReference type="AlphaFoldDB" id="A0A1F5YS44"/>
<dbReference type="Gene3D" id="2.40.70.10">
    <property type="entry name" value="Acid Proteases"/>
    <property type="match status" value="1"/>
</dbReference>